<feature type="region of interest" description="Disordered" evidence="1">
    <location>
        <begin position="210"/>
        <end position="267"/>
    </location>
</feature>
<evidence type="ECO:0000313" key="2">
    <source>
        <dbReference type="EMBL" id="UQC80830.1"/>
    </source>
</evidence>
<evidence type="ECO:0000313" key="3">
    <source>
        <dbReference type="Proteomes" id="UP000830671"/>
    </source>
</evidence>
<feature type="region of interest" description="Disordered" evidence="1">
    <location>
        <begin position="127"/>
        <end position="198"/>
    </location>
</feature>
<accession>A0A9Q8SPS1</accession>
<dbReference type="GeneID" id="73340325"/>
<dbReference type="RefSeq" id="XP_049142458.1">
    <property type="nucleotide sequence ID" value="XM_049285315.1"/>
</dbReference>
<dbReference type="KEGG" id="clup:CLUP02_06315"/>
<name>A0A9Q8SPS1_9PEZI</name>
<proteinExistence type="predicted"/>
<reference evidence="2" key="1">
    <citation type="journal article" date="2021" name="Mol. Plant Microbe Interact.">
        <title>Complete Genome Sequence of the Plant-Pathogenic Fungus Colletotrichum lupini.</title>
        <authorList>
            <person name="Baroncelli R."/>
            <person name="Pensec F."/>
            <person name="Da Lio D."/>
            <person name="Boufleur T."/>
            <person name="Vicente I."/>
            <person name="Sarrocco S."/>
            <person name="Picot A."/>
            <person name="Baraldi E."/>
            <person name="Sukno S."/>
            <person name="Thon M."/>
            <person name="Le Floch G."/>
        </authorList>
    </citation>
    <scope>NUCLEOTIDE SEQUENCE</scope>
    <source>
        <strain evidence="2">IMI 504893</strain>
    </source>
</reference>
<gene>
    <name evidence="2" type="ORF">CLUP02_06315</name>
</gene>
<keyword evidence="3" id="KW-1185">Reference proteome</keyword>
<feature type="compositionally biased region" description="Basic and acidic residues" evidence="1">
    <location>
        <begin position="155"/>
        <end position="174"/>
    </location>
</feature>
<protein>
    <submittedName>
        <fullName evidence="2">Uncharacterized protein</fullName>
    </submittedName>
</protein>
<dbReference type="Proteomes" id="UP000830671">
    <property type="component" value="Chromosome 3"/>
</dbReference>
<evidence type="ECO:0000256" key="1">
    <source>
        <dbReference type="SAM" id="MobiDB-lite"/>
    </source>
</evidence>
<organism evidence="2 3">
    <name type="scientific">Colletotrichum lupini</name>
    <dbReference type="NCBI Taxonomy" id="145971"/>
    <lineage>
        <taxon>Eukaryota</taxon>
        <taxon>Fungi</taxon>
        <taxon>Dikarya</taxon>
        <taxon>Ascomycota</taxon>
        <taxon>Pezizomycotina</taxon>
        <taxon>Sordariomycetes</taxon>
        <taxon>Hypocreomycetidae</taxon>
        <taxon>Glomerellales</taxon>
        <taxon>Glomerellaceae</taxon>
        <taxon>Colletotrichum</taxon>
        <taxon>Colletotrichum acutatum species complex</taxon>
    </lineage>
</organism>
<dbReference type="AlphaFoldDB" id="A0A9Q8SPS1"/>
<sequence>MSQLGDSTSMLPFIAIGHQAHRYRTATGWHDLMSSQVKHSNPCPPPVPSRSCQRRQLVKKQYHRQLTFVGSSSISRQLSNSEVVNDPDARNTQTLLSPQMIPTSSYRLSTIAYRRCGAALSVVAKQPQQTRDSGQHCRDSDCTQPPIQTYGARWKNKESMEHPETGTRITEPRPQRSRLFSGAAVSKQEENPLRKTMKRRCAHCSMRLKRAAHAAPLRRTPATAHMDSQEAENSNRRRDTSSSGYVREADHLPSQDDAADASMERREREGYCKNDSCYISELSATEGGGILSVTHSVESGPKIQSKAKIID</sequence>
<dbReference type="EMBL" id="CP019475">
    <property type="protein sequence ID" value="UQC80830.1"/>
    <property type="molecule type" value="Genomic_DNA"/>
</dbReference>